<dbReference type="Pfam" id="PF14357">
    <property type="entry name" value="DUF4404"/>
    <property type="match status" value="1"/>
</dbReference>
<organism evidence="1 2">
    <name type="scientific">Oxalobacter vibrioformis</name>
    <dbReference type="NCBI Taxonomy" id="933080"/>
    <lineage>
        <taxon>Bacteria</taxon>
        <taxon>Pseudomonadati</taxon>
        <taxon>Pseudomonadota</taxon>
        <taxon>Betaproteobacteria</taxon>
        <taxon>Burkholderiales</taxon>
        <taxon>Oxalobacteraceae</taxon>
        <taxon>Oxalobacter</taxon>
    </lineage>
</organism>
<gene>
    <name evidence="1" type="ORF">NB640_05365</name>
</gene>
<reference evidence="1" key="1">
    <citation type="journal article" date="2022" name="Front. Microbiol.">
        <title>New perspectives on an old grouping: The genomic and phenotypic variability of Oxalobacter formigenes and the implications for calcium oxalate stone prevention.</title>
        <authorList>
            <person name="Chmiel J.A."/>
            <person name="Carr C."/>
            <person name="Stuivenberg G.A."/>
            <person name="Venema R."/>
            <person name="Chanyi R.M."/>
            <person name="Al K.F."/>
            <person name="Giguere D."/>
            <person name="Say H."/>
            <person name="Akouris P.P."/>
            <person name="Dominguez Romero S.A."/>
            <person name="Kwong A."/>
            <person name="Tai V."/>
            <person name="Koval S.F."/>
            <person name="Razvi H."/>
            <person name="Bjazevic J."/>
            <person name="Burton J.P."/>
        </authorList>
    </citation>
    <scope>NUCLEOTIDE SEQUENCE</scope>
    <source>
        <strain evidence="1">WoOx3</strain>
    </source>
</reference>
<evidence type="ECO:0000313" key="2">
    <source>
        <dbReference type="Proteomes" id="UP001156215"/>
    </source>
</evidence>
<dbReference type="KEGG" id="ovb:NB640_05365"/>
<dbReference type="InterPro" id="IPR025516">
    <property type="entry name" value="DUF4404"/>
</dbReference>
<proteinExistence type="predicted"/>
<protein>
    <submittedName>
        <fullName evidence="1">DUF4404 family protein</fullName>
    </submittedName>
</protein>
<dbReference type="RefSeq" id="WP_269310173.1">
    <property type="nucleotide sequence ID" value="NZ_CP098242.1"/>
</dbReference>
<keyword evidence="2" id="KW-1185">Reference proteome</keyword>
<name>A0A9E9M0S4_9BURK</name>
<dbReference type="AlphaFoldDB" id="A0A9E9M0S4"/>
<sequence>MNDMKNMLSQIQASLSRTEDLDPELREKLAVLDQDIQKLLEKEAHAPFAYAGLEEAARGLAVRFTNNHPNVALLIGQLADILGKMGI</sequence>
<accession>A0A9E9M0S4</accession>
<dbReference type="Proteomes" id="UP001156215">
    <property type="component" value="Chromosome"/>
</dbReference>
<dbReference type="EMBL" id="CP098242">
    <property type="protein sequence ID" value="WAW11062.1"/>
    <property type="molecule type" value="Genomic_DNA"/>
</dbReference>
<evidence type="ECO:0000313" key="1">
    <source>
        <dbReference type="EMBL" id="WAW11062.1"/>
    </source>
</evidence>